<keyword evidence="3 8" id="KW-0808">Transferase</keyword>
<evidence type="ECO:0000313" key="9">
    <source>
        <dbReference type="Proteomes" id="UP000229834"/>
    </source>
</evidence>
<accession>A0A2H0K9I4</accession>
<dbReference type="Gene3D" id="1.10.10.10">
    <property type="entry name" value="Winged helix-like DNA-binding domain superfamily/Winged helix DNA-binding domain"/>
    <property type="match status" value="1"/>
</dbReference>
<dbReference type="PANTHER" id="PTHR10815">
    <property type="entry name" value="METHYLATED-DNA--PROTEIN-CYSTEINE METHYLTRANSFERASE"/>
    <property type="match status" value="1"/>
</dbReference>
<dbReference type="GO" id="GO:0003908">
    <property type="term" value="F:methylated-DNA-[protein]-cysteine S-methyltransferase activity"/>
    <property type="evidence" value="ECO:0007669"/>
    <property type="project" value="UniProtKB-EC"/>
</dbReference>
<proteinExistence type="predicted"/>
<dbReference type="GO" id="GO:0006281">
    <property type="term" value="P:DNA repair"/>
    <property type="evidence" value="ECO:0007669"/>
    <property type="project" value="UniProtKB-KW"/>
</dbReference>
<dbReference type="Proteomes" id="UP000229834">
    <property type="component" value="Unassembled WGS sequence"/>
</dbReference>
<evidence type="ECO:0000256" key="2">
    <source>
        <dbReference type="ARBA" id="ARBA00022603"/>
    </source>
</evidence>
<evidence type="ECO:0000256" key="5">
    <source>
        <dbReference type="ARBA" id="ARBA00023204"/>
    </source>
</evidence>
<evidence type="ECO:0000256" key="4">
    <source>
        <dbReference type="ARBA" id="ARBA00022763"/>
    </source>
</evidence>
<dbReference type="PROSITE" id="PS00374">
    <property type="entry name" value="MGMT"/>
    <property type="match status" value="1"/>
</dbReference>
<dbReference type="InterPro" id="IPR001497">
    <property type="entry name" value="MethylDNA_cys_MeTrfase_AS"/>
</dbReference>
<gene>
    <name evidence="8" type="ORF">COV95_00915</name>
</gene>
<evidence type="ECO:0000256" key="1">
    <source>
        <dbReference type="ARBA" id="ARBA00001286"/>
    </source>
</evidence>
<protein>
    <submittedName>
        <fullName evidence="8">6-O-methylguanine DNA methyltransferase</fullName>
    </submittedName>
</protein>
<reference evidence="8 9" key="1">
    <citation type="submission" date="2017-09" db="EMBL/GenBank/DDBJ databases">
        <title>Depth-based differentiation of microbial function through sediment-hosted aquifers and enrichment of novel symbionts in the deep terrestrial subsurface.</title>
        <authorList>
            <person name="Probst A.J."/>
            <person name="Ladd B."/>
            <person name="Jarett J.K."/>
            <person name="Geller-Mcgrath D.E."/>
            <person name="Sieber C.M."/>
            <person name="Emerson J.B."/>
            <person name="Anantharaman K."/>
            <person name="Thomas B.C."/>
            <person name="Malmstrom R."/>
            <person name="Stieglmeier M."/>
            <person name="Klingl A."/>
            <person name="Woyke T."/>
            <person name="Ryan C.M."/>
            <person name="Banfield J.F."/>
        </authorList>
    </citation>
    <scope>NUCLEOTIDE SEQUENCE [LARGE SCALE GENOMIC DNA]</scope>
    <source>
        <strain evidence="8">CG11_big_fil_rev_8_21_14_0_20_40_24</strain>
    </source>
</reference>
<name>A0A2H0K9I4_9BACT</name>
<evidence type="ECO:0000256" key="6">
    <source>
        <dbReference type="ARBA" id="ARBA00049348"/>
    </source>
</evidence>
<evidence type="ECO:0000313" key="8">
    <source>
        <dbReference type="EMBL" id="PIQ67034.1"/>
    </source>
</evidence>
<dbReference type="GO" id="GO:0032259">
    <property type="term" value="P:methylation"/>
    <property type="evidence" value="ECO:0007669"/>
    <property type="project" value="UniProtKB-KW"/>
</dbReference>
<evidence type="ECO:0000256" key="3">
    <source>
        <dbReference type="ARBA" id="ARBA00022679"/>
    </source>
</evidence>
<dbReference type="CDD" id="cd06445">
    <property type="entry name" value="ATase"/>
    <property type="match status" value="1"/>
</dbReference>
<dbReference type="InterPro" id="IPR014048">
    <property type="entry name" value="MethylDNA_cys_MeTrfase_DNA-bd"/>
</dbReference>
<dbReference type="InterPro" id="IPR036217">
    <property type="entry name" value="MethylDNA_cys_MeTrfase_DNAb"/>
</dbReference>
<comment type="catalytic activity">
    <reaction evidence="1">
        <text>a 4-O-methyl-thymidine in DNA + L-cysteinyl-[protein] = a thymidine in DNA + S-methyl-L-cysteinyl-[protein]</text>
        <dbReference type="Rhea" id="RHEA:53428"/>
        <dbReference type="Rhea" id="RHEA-COMP:10131"/>
        <dbReference type="Rhea" id="RHEA-COMP:10132"/>
        <dbReference type="Rhea" id="RHEA-COMP:13555"/>
        <dbReference type="Rhea" id="RHEA-COMP:13556"/>
        <dbReference type="ChEBI" id="CHEBI:29950"/>
        <dbReference type="ChEBI" id="CHEBI:82612"/>
        <dbReference type="ChEBI" id="CHEBI:137386"/>
        <dbReference type="ChEBI" id="CHEBI:137387"/>
        <dbReference type="EC" id="2.1.1.63"/>
    </reaction>
</comment>
<evidence type="ECO:0000259" key="7">
    <source>
        <dbReference type="Pfam" id="PF01035"/>
    </source>
</evidence>
<dbReference type="InterPro" id="IPR036388">
    <property type="entry name" value="WH-like_DNA-bd_sf"/>
</dbReference>
<feature type="domain" description="Methylated-DNA-[protein]-cysteine S-methyltransferase DNA binding" evidence="7">
    <location>
        <begin position="5"/>
        <end position="82"/>
    </location>
</feature>
<organism evidence="8 9">
    <name type="scientific">Candidatus Zambryskibacteria bacterium CG11_big_fil_rev_8_21_14_0_20_40_24</name>
    <dbReference type="NCBI Taxonomy" id="1975116"/>
    <lineage>
        <taxon>Bacteria</taxon>
        <taxon>Candidatus Zambryskiibacteriota</taxon>
    </lineage>
</organism>
<dbReference type="EMBL" id="PCVC01000029">
    <property type="protein sequence ID" value="PIQ67034.1"/>
    <property type="molecule type" value="Genomic_DNA"/>
</dbReference>
<dbReference type="Pfam" id="PF01035">
    <property type="entry name" value="DNA_binding_1"/>
    <property type="match status" value="1"/>
</dbReference>
<keyword evidence="5" id="KW-0234">DNA repair</keyword>
<dbReference type="SUPFAM" id="SSF46767">
    <property type="entry name" value="Methylated DNA-protein cysteine methyltransferase, C-terminal domain"/>
    <property type="match status" value="1"/>
</dbReference>
<dbReference type="PANTHER" id="PTHR10815:SF13">
    <property type="entry name" value="METHYLATED-DNA--PROTEIN-CYSTEINE METHYLTRANSFERASE"/>
    <property type="match status" value="1"/>
</dbReference>
<dbReference type="AlphaFoldDB" id="A0A2H0K9I4"/>
<sequence length="86" mass="9480">MNNLSKRVYEIVKKIPKGETLSYKQVAEIAGRANAQRAVGTILSKNTDPKVPCHRVIRSDGKLGGYNSINGPSKKELLLKEGFLIK</sequence>
<keyword evidence="4" id="KW-0227">DNA damage</keyword>
<comment type="catalytic activity">
    <reaction evidence="6">
        <text>a 6-O-methyl-2'-deoxyguanosine in DNA + L-cysteinyl-[protein] = S-methyl-L-cysteinyl-[protein] + a 2'-deoxyguanosine in DNA</text>
        <dbReference type="Rhea" id="RHEA:24000"/>
        <dbReference type="Rhea" id="RHEA-COMP:10131"/>
        <dbReference type="Rhea" id="RHEA-COMP:10132"/>
        <dbReference type="Rhea" id="RHEA-COMP:11367"/>
        <dbReference type="Rhea" id="RHEA-COMP:11368"/>
        <dbReference type="ChEBI" id="CHEBI:29950"/>
        <dbReference type="ChEBI" id="CHEBI:82612"/>
        <dbReference type="ChEBI" id="CHEBI:85445"/>
        <dbReference type="ChEBI" id="CHEBI:85448"/>
        <dbReference type="EC" id="2.1.1.63"/>
    </reaction>
</comment>
<keyword evidence="2 8" id="KW-0489">Methyltransferase</keyword>
<dbReference type="NCBIfam" id="TIGR00589">
    <property type="entry name" value="ogt"/>
    <property type="match status" value="1"/>
</dbReference>
<comment type="caution">
    <text evidence="8">The sequence shown here is derived from an EMBL/GenBank/DDBJ whole genome shotgun (WGS) entry which is preliminary data.</text>
</comment>